<dbReference type="PRINTS" id="PR00081">
    <property type="entry name" value="GDHRDH"/>
</dbReference>
<gene>
    <name evidence="3" type="ORF">GKZ57_06420</name>
</gene>
<dbReference type="SUPFAM" id="SSF51735">
    <property type="entry name" value="NAD(P)-binding Rossmann-fold domains"/>
    <property type="match status" value="1"/>
</dbReference>
<proteinExistence type="inferred from homology"/>
<dbReference type="PRINTS" id="PR00080">
    <property type="entry name" value="SDRFAMILY"/>
</dbReference>
<reference evidence="3 4" key="1">
    <citation type="submission" date="2019-11" db="EMBL/GenBank/DDBJ databases">
        <title>Draft genome sequence of Blautia luti DSM 14534T, isolated from human stool.</title>
        <authorList>
            <person name="Ortiz R."/>
            <person name="Melis-Arcos F."/>
            <person name="Covarrubias P."/>
            <person name="Cardenas J.P."/>
            <person name="Perez-Donoso J."/>
            <person name="Almonacid D."/>
        </authorList>
    </citation>
    <scope>NUCLEOTIDE SEQUENCE [LARGE SCALE GENOMIC DNA]</scope>
    <source>
        <strain evidence="3 4">DSM 14534</strain>
    </source>
</reference>
<dbReference type="RefSeq" id="WP_118509990.1">
    <property type="nucleotide sequence ID" value="NZ_WMBC01000004.1"/>
</dbReference>
<dbReference type="EMBL" id="WMBC01000004">
    <property type="protein sequence ID" value="MTD60914.1"/>
    <property type="molecule type" value="Genomic_DNA"/>
</dbReference>
<name>A0A844GLL7_9FIRM</name>
<dbReference type="PANTHER" id="PTHR43639">
    <property type="entry name" value="OXIDOREDUCTASE, SHORT-CHAIN DEHYDROGENASE/REDUCTASE FAMILY (AFU_ORTHOLOGUE AFUA_5G02870)"/>
    <property type="match status" value="1"/>
</dbReference>
<organism evidence="3 4">
    <name type="scientific">Blautia luti DSM 14534 = JCM 17040</name>
    <dbReference type="NCBI Taxonomy" id="649762"/>
    <lineage>
        <taxon>Bacteria</taxon>
        <taxon>Bacillati</taxon>
        <taxon>Bacillota</taxon>
        <taxon>Clostridia</taxon>
        <taxon>Lachnospirales</taxon>
        <taxon>Lachnospiraceae</taxon>
        <taxon>Blautia</taxon>
    </lineage>
</organism>
<dbReference type="Proteomes" id="UP000437824">
    <property type="component" value="Unassembled WGS sequence"/>
</dbReference>
<keyword evidence="2" id="KW-0560">Oxidoreductase</keyword>
<dbReference type="Pfam" id="PF13561">
    <property type="entry name" value="adh_short_C2"/>
    <property type="match status" value="1"/>
</dbReference>
<comment type="similarity">
    <text evidence="1">Belongs to the short-chain dehydrogenases/reductases (SDR) family.</text>
</comment>
<dbReference type="Gene3D" id="3.40.50.720">
    <property type="entry name" value="NAD(P)-binding Rossmann-like Domain"/>
    <property type="match status" value="1"/>
</dbReference>
<comment type="caution">
    <text evidence="3">The sequence shown here is derived from an EMBL/GenBank/DDBJ whole genome shotgun (WGS) entry which is preliminary data.</text>
</comment>
<evidence type="ECO:0000313" key="3">
    <source>
        <dbReference type="EMBL" id="MTD60914.1"/>
    </source>
</evidence>
<dbReference type="InterPro" id="IPR002347">
    <property type="entry name" value="SDR_fam"/>
</dbReference>
<protein>
    <submittedName>
        <fullName evidence="3">SDR family oxidoreductase</fullName>
    </submittedName>
</protein>
<dbReference type="FunFam" id="3.40.50.720:FF:000084">
    <property type="entry name" value="Short-chain dehydrogenase reductase"/>
    <property type="match status" value="1"/>
</dbReference>
<evidence type="ECO:0000256" key="2">
    <source>
        <dbReference type="ARBA" id="ARBA00023002"/>
    </source>
</evidence>
<sequence>MSRVTVITGGTSGIGRGIVEKILANSEKDDLIFATYAHNAEKAECFWDSLTPDDQEKLVILKADMSSYEEMMTFVETVKKQAGHVDWLISNAGISTYDKFADYTFEEWNRIVNTNLSIPVFMIKEFMPVMTEGGSVLFMGSYAGQQAYSSSVVYGVTKAAVHFLTKSLVKEFEPRGIRVNAVAPGFIQTPWHETRTQESYERINRKIALHRFGKIQEVADMAYSILTNHYMNGSIVDIHGGYDYF</sequence>
<dbReference type="CDD" id="cd05233">
    <property type="entry name" value="SDR_c"/>
    <property type="match status" value="1"/>
</dbReference>
<dbReference type="AlphaFoldDB" id="A0A844GLL7"/>
<accession>A0A844GLL7</accession>
<evidence type="ECO:0000313" key="4">
    <source>
        <dbReference type="Proteomes" id="UP000437824"/>
    </source>
</evidence>
<dbReference type="PANTHER" id="PTHR43639:SF1">
    <property type="entry name" value="SHORT-CHAIN DEHYDROGENASE_REDUCTASE FAMILY PROTEIN"/>
    <property type="match status" value="1"/>
</dbReference>
<dbReference type="GO" id="GO:0008206">
    <property type="term" value="P:bile acid metabolic process"/>
    <property type="evidence" value="ECO:0007669"/>
    <property type="project" value="UniProtKB-ARBA"/>
</dbReference>
<dbReference type="GO" id="GO:0016491">
    <property type="term" value="F:oxidoreductase activity"/>
    <property type="evidence" value="ECO:0007669"/>
    <property type="project" value="UniProtKB-KW"/>
</dbReference>
<evidence type="ECO:0000256" key="1">
    <source>
        <dbReference type="ARBA" id="ARBA00006484"/>
    </source>
</evidence>
<dbReference type="InterPro" id="IPR036291">
    <property type="entry name" value="NAD(P)-bd_dom_sf"/>
</dbReference>